<dbReference type="InterPro" id="IPR047047">
    <property type="entry name" value="GST_Omega-like_C"/>
</dbReference>
<dbReference type="InterPro" id="IPR036282">
    <property type="entry name" value="Glutathione-S-Trfase_C_sf"/>
</dbReference>
<dbReference type="Pfam" id="PF13410">
    <property type="entry name" value="GST_C_2"/>
    <property type="match status" value="1"/>
</dbReference>
<dbReference type="Gene3D" id="3.40.30.10">
    <property type="entry name" value="Glutaredoxin"/>
    <property type="match status" value="1"/>
</dbReference>
<organism evidence="3 4">
    <name type="scientific">Elasticomyces elasticus</name>
    <dbReference type="NCBI Taxonomy" id="574655"/>
    <lineage>
        <taxon>Eukaryota</taxon>
        <taxon>Fungi</taxon>
        <taxon>Dikarya</taxon>
        <taxon>Ascomycota</taxon>
        <taxon>Pezizomycotina</taxon>
        <taxon>Dothideomycetes</taxon>
        <taxon>Dothideomycetidae</taxon>
        <taxon>Mycosphaerellales</taxon>
        <taxon>Teratosphaeriaceae</taxon>
        <taxon>Elasticomyces</taxon>
    </lineage>
</organism>
<dbReference type="Pfam" id="PF13409">
    <property type="entry name" value="GST_N_2"/>
    <property type="match status" value="1"/>
</dbReference>
<dbReference type="PANTHER" id="PTHR32419">
    <property type="entry name" value="GLUTATHIONYL-HYDROQUINONE REDUCTASE"/>
    <property type="match status" value="1"/>
</dbReference>
<evidence type="ECO:0000256" key="1">
    <source>
        <dbReference type="SAM" id="Phobius"/>
    </source>
</evidence>
<keyword evidence="1" id="KW-1133">Transmembrane helix</keyword>
<dbReference type="PANTHER" id="PTHR32419:SF23">
    <property type="entry name" value="GLUTATHIONE S-TRANSFERASE (EUROFUNG)"/>
    <property type="match status" value="1"/>
</dbReference>
<dbReference type="GO" id="GO:0004364">
    <property type="term" value="F:glutathione transferase activity"/>
    <property type="evidence" value="ECO:0007669"/>
    <property type="project" value="InterPro"/>
</dbReference>
<proteinExistence type="predicted"/>
<protein>
    <recommendedName>
        <fullName evidence="2">GST N-terminal domain-containing protein</fullName>
    </recommendedName>
</protein>
<name>A0AAN8A5T5_9PEZI</name>
<sequence length="415" mass="47069">MLTRVALQTTSITLGIAILAALLTAIPYFADHHPMLSRLTHILETVQSVPSVPQLATLAIRKMATNGASEHGLNGTKFPADWHSGPDDSFHGKITADGPFQPEKDRYHLYIGLFCPFAHRANLVRKLKQLDKYAGIDISIVKPYPKDEPGTPGKPGWRFNHKNEGEPYEGATEDKLYMNEVYFRADKSYEGRYSVPVLWDTKLNTIVNNESAELLRDLQTAFNELLPASVAEMSLYPKELQGEIDTIAGWMSDHLNTGVYKAGFAPDQATYDKNLPPVFAALNKLERIAKEHGGPYILGENMTELDVRAYATIARFDSIYVQHFKCNLGMIRYSYPVLHNWLKGLYLNHEDYRNTTDFRHIKENYTKSHYDVNPKSITPMGPWPNVEEGYEKDWSKIEARSIDMPEVLEAEKEFG</sequence>
<dbReference type="GO" id="GO:0005737">
    <property type="term" value="C:cytoplasm"/>
    <property type="evidence" value="ECO:0007669"/>
    <property type="project" value="TreeGrafter"/>
</dbReference>
<evidence type="ECO:0000259" key="2">
    <source>
        <dbReference type="Pfam" id="PF13409"/>
    </source>
</evidence>
<reference evidence="3" key="1">
    <citation type="submission" date="2023-08" db="EMBL/GenBank/DDBJ databases">
        <title>Black Yeasts Isolated from many extreme environments.</title>
        <authorList>
            <person name="Coleine C."/>
            <person name="Stajich J.E."/>
            <person name="Selbmann L."/>
        </authorList>
    </citation>
    <scope>NUCLEOTIDE SEQUENCE</scope>
    <source>
        <strain evidence="3">CCFEE 5810</strain>
    </source>
</reference>
<gene>
    <name evidence="3" type="ORF">LTR97_000448</name>
</gene>
<dbReference type="Gene3D" id="1.20.1050.10">
    <property type="match status" value="1"/>
</dbReference>
<dbReference type="InterPro" id="IPR036249">
    <property type="entry name" value="Thioredoxin-like_sf"/>
</dbReference>
<evidence type="ECO:0000313" key="4">
    <source>
        <dbReference type="Proteomes" id="UP001310594"/>
    </source>
</evidence>
<keyword evidence="1" id="KW-0472">Membrane</keyword>
<dbReference type="SUPFAM" id="SSF52833">
    <property type="entry name" value="Thioredoxin-like"/>
    <property type="match status" value="1"/>
</dbReference>
<accession>A0AAN8A5T5</accession>
<dbReference type="SUPFAM" id="SSF47616">
    <property type="entry name" value="GST C-terminal domain-like"/>
    <property type="match status" value="1"/>
</dbReference>
<feature type="domain" description="GST N-terminal" evidence="2">
    <location>
        <begin position="114"/>
        <end position="220"/>
    </location>
</feature>
<dbReference type="Proteomes" id="UP001310594">
    <property type="component" value="Unassembled WGS sequence"/>
</dbReference>
<dbReference type="CDD" id="cd03190">
    <property type="entry name" value="GST_C_Omega_like"/>
    <property type="match status" value="1"/>
</dbReference>
<feature type="transmembrane region" description="Helical" evidence="1">
    <location>
        <begin position="12"/>
        <end position="30"/>
    </location>
</feature>
<dbReference type="EMBL" id="JAVRQU010000001">
    <property type="protein sequence ID" value="KAK5707909.1"/>
    <property type="molecule type" value="Genomic_DNA"/>
</dbReference>
<dbReference type="InterPro" id="IPR004045">
    <property type="entry name" value="Glutathione_S-Trfase_N"/>
</dbReference>
<dbReference type="InterPro" id="IPR016639">
    <property type="entry name" value="GST_Omega/GSH"/>
</dbReference>
<dbReference type="AlphaFoldDB" id="A0AAN8A5T5"/>
<evidence type="ECO:0000313" key="3">
    <source>
        <dbReference type="EMBL" id="KAK5707909.1"/>
    </source>
</evidence>
<keyword evidence="1" id="KW-0812">Transmembrane</keyword>
<comment type="caution">
    <text evidence="3">The sequence shown here is derived from an EMBL/GenBank/DDBJ whole genome shotgun (WGS) entry which is preliminary data.</text>
</comment>